<feature type="transmembrane region" description="Helical" evidence="1">
    <location>
        <begin position="215"/>
        <end position="234"/>
    </location>
</feature>
<dbReference type="InterPro" id="IPR007560">
    <property type="entry name" value="Restrct_endonuc_IV_Mrr"/>
</dbReference>
<dbReference type="GO" id="GO:0009307">
    <property type="term" value="P:DNA restriction-modification system"/>
    <property type="evidence" value="ECO:0007669"/>
    <property type="project" value="InterPro"/>
</dbReference>
<keyword evidence="3" id="KW-0378">Hydrolase</keyword>
<dbReference type="GO" id="GO:0015666">
    <property type="term" value="F:restriction endodeoxyribonuclease activity"/>
    <property type="evidence" value="ECO:0007669"/>
    <property type="project" value="TreeGrafter"/>
</dbReference>
<dbReference type="InterPro" id="IPR011335">
    <property type="entry name" value="Restrct_endonuc-II-like"/>
</dbReference>
<sequence>MIGKKSNYLTPEDAEYLAAGIMQKKLGFRDAKVTELSGDGGVDVVSKHAVAQVKHWNSQIGRPELQQLYGARGADRKKKLLFFSSGGYSPLAVEYANEHDIALYRFGDDSTWWPMNKAARKLTRSSVQKREDKIDDISRGTAQVAKRLWAASQEIKAEVARTVPDHELRRIEAAPREDVSPPAWWRSGLGLVLIILSTFPFFLWDHETTSPGSRIAWTAIAATLGVLLLMWAFVRHRR</sequence>
<keyword evidence="1" id="KW-0812">Transmembrane</keyword>
<dbReference type="Pfam" id="PF04471">
    <property type="entry name" value="Mrr_cat"/>
    <property type="match status" value="1"/>
</dbReference>
<dbReference type="RefSeq" id="WP_266063194.1">
    <property type="nucleotide sequence ID" value="NZ_JAPKFM010000025.1"/>
</dbReference>
<proteinExistence type="predicted"/>
<keyword evidence="1" id="KW-0472">Membrane</keyword>
<keyword evidence="3" id="KW-0540">Nuclease</keyword>
<dbReference type="EMBL" id="JAPKFM010000025">
    <property type="protein sequence ID" value="MCX2966282.1"/>
    <property type="molecule type" value="Genomic_DNA"/>
</dbReference>
<organism evidence="3 4">
    <name type="scientific">Gordonia aquimaris</name>
    <dbReference type="NCBI Taxonomy" id="2984863"/>
    <lineage>
        <taxon>Bacteria</taxon>
        <taxon>Bacillati</taxon>
        <taxon>Actinomycetota</taxon>
        <taxon>Actinomycetes</taxon>
        <taxon>Mycobacteriales</taxon>
        <taxon>Gordoniaceae</taxon>
        <taxon>Gordonia</taxon>
    </lineage>
</organism>
<reference evidence="3" key="1">
    <citation type="submission" date="2022-10" db="EMBL/GenBank/DDBJ databases">
        <title>WGS of marine actinomycetes from Thailand.</title>
        <authorList>
            <person name="Thawai C."/>
        </authorList>
    </citation>
    <scope>NUCLEOTIDE SEQUENCE</scope>
    <source>
        <strain evidence="3">SW21</strain>
    </source>
</reference>
<evidence type="ECO:0000256" key="1">
    <source>
        <dbReference type="SAM" id="Phobius"/>
    </source>
</evidence>
<comment type="caution">
    <text evidence="3">The sequence shown here is derived from an EMBL/GenBank/DDBJ whole genome shotgun (WGS) entry which is preliminary data.</text>
</comment>
<feature type="transmembrane region" description="Helical" evidence="1">
    <location>
        <begin position="183"/>
        <end position="203"/>
    </location>
</feature>
<keyword evidence="1" id="KW-1133">Transmembrane helix</keyword>
<dbReference type="PANTHER" id="PTHR30015">
    <property type="entry name" value="MRR RESTRICTION SYSTEM PROTEIN"/>
    <property type="match status" value="1"/>
</dbReference>
<evidence type="ECO:0000313" key="3">
    <source>
        <dbReference type="EMBL" id="MCX2966282.1"/>
    </source>
</evidence>
<dbReference type="SUPFAM" id="SSF52980">
    <property type="entry name" value="Restriction endonuclease-like"/>
    <property type="match status" value="1"/>
</dbReference>
<dbReference type="Proteomes" id="UP001143347">
    <property type="component" value="Unassembled WGS sequence"/>
</dbReference>
<keyword evidence="4" id="KW-1185">Reference proteome</keyword>
<evidence type="ECO:0000259" key="2">
    <source>
        <dbReference type="Pfam" id="PF04471"/>
    </source>
</evidence>
<protein>
    <submittedName>
        <fullName evidence="3">Restriction endonuclease</fullName>
    </submittedName>
</protein>
<dbReference type="InterPro" id="IPR052906">
    <property type="entry name" value="Type_IV_Methyl-Rstrct_Enzyme"/>
</dbReference>
<dbReference type="Gene3D" id="3.40.1350.10">
    <property type="match status" value="1"/>
</dbReference>
<dbReference type="PANTHER" id="PTHR30015:SF7">
    <property type="entry name" value="TYPE IV METHYL-DIRECTED RESTRICTION ENZYME ECOKMRR"/>
    <property type="match status" value="1"/>
</dbReference>
<keyword evidence="3" id="KW-0255">Endonuclease</keyword>
<dbReference type="GO" id="GO:0003677">
    <property type="term" value="F:DNA binding"/>
    <property type="evidence" value="ECO:0007669"/>
    <property type="project" value="InterPro"/>
</dbReference>
<name>A0A9X3I5Z4_9ACTN</name>
<evidence type="ECO:0000313" key="4">
    <source>
        <dbReference type="Proteomes" id="UP001143347"/>
    </source>
</evidence>
<feature type="domain" description="Restriction endonuclease type IV Mrr" evidence="2">
    <location>
        <begin position="9"/>
        <end position="104"/>
    </location>
</feature>
<dbReference type="InterPro" id="IPR011856">
    <property type="entry name" value="tRNA_endonuc-like_dom_sf"/>
</dbReference>
<accession>A0A9X3I5Z4</accession>
<gene>
    <name evidence="3" type="ORF">OSB52_19555</name>
</gene>
<dbReference type="AlphaFoldDB" id="A0A9X3I5Z4"/>